<evidence type="ECO:0000256" key="6">
    <source>
        <dbReference type="RuleBase" id="RU000461"/>
    </source>
</evidence>
<name>A0A2S4KQS9_9HYPO</name>
<dbReference type="PROSITE" id="PS00086">
    <property type="entry name" value="CYTOCHROME_P450"/>
    <property type="match status" value="1"/>
</dbReference>
<dbReference type="InterPro" id="IPR017972">
    <property type="entry name" value="Cyt_P450_CS"/>
</dbReference>
<dbReference type="PRINTS" id="PR00463">
    <property type="entry name" value="EP450I"/>
</dbReference>
<dbReference type="STRING" id="94208.A0A2S4KQS9"/>
<dbReference type="GO" id="GO:0016705">
    <property type="term" value="F:oxidoreductase activity, acting on paired donors, with incorporation or reduction of molecular oxygen"/>
    <property type="evidence" value="ECO:0007669"/>
    <property type="project" value="InterPro"/>
</dbReference>
<feature type="binding site" description="axial binding residue" evidence="5">
    <location>
        <position position="454"/>
    </location>
    <ligand>
        <name>heme</name>
        <dbReference type="ChEBI" id="CHEBI:30413"/>
    </ligand>
    <ligandPart>
        <name>Fe</name>
        <dbReference type="ChEBI" id="CHEBI:18248"/>
    </ligandPart>
</feature>
<proteinExistence type="inferred from homology"/>
<dbReference type="GO" id="GO:0020037">
    <property type="term" value="F:heme binding"/>
    <property type="evidence" value="ECO:0007669"/>
    <property type="project" value="InterPro"/>
</dbReference>
<sequence>MIISLLSFALILLLLEPLATYLWDSKKLRRFPNATYLSGISNLSYILQRWRGFRSKEVHEAHQRHPVVRIGPNSISFATPSAIRAIYGHTTGCIKGDTYSTAAGTHPSLLDVVQKDEHARKRRILSHAFATRNLEQWEFKVTNNVQRLVHQFDRICREANVVTGNDTGTIDYRMWTNLFTAEAIVDIGLSERLGFIDRGNDLVAILTADGKEKAVSYIDCLHSGKRATSIIIWSTWFHPLRFALGILPGFFRSQWQKGRCFDEMVKHLVRQRIQRYKDGEELDDLVGCLLQDKEGQARNLHTGEIEAEVSTLLDAGSDTTAISLTHVMYCLLKTPTALSRLRKELDAALDGSEVIATYASVKNLPYLRACLDESLRLLPPVSFGLNRKTPPEGLMIDGHWIPGNTIVAVPAYTAHRNPRFFPDPESYRPDRWLKDGSGEAQASFIPFSAGARGCIGRNITYIEQTVLLTTLLRRYDFSLPNPEWELEHEEAFNLWPGPLPLTIRRREANVLSL</sequence>
<evidence type="ECO:0000256" key="7">
    <source>
        <dbReference type="SAM" id="SignalP"/>
    </source>
</evidence>
<keyword evidence="2 5" id="KW-0349">Heme</keyword>
<keyword evidence="9" id="KW-1185">Reference proteome</keyword>
<keyword evidence="6" id="KW-0560">Oxidoreductase</keyword>
<comment type="caution">
    <text evidence="8">The sequence shown here is derived from an EMBL/GenBank/DDBJ whole genome shotgun (WGS) entry which is preliminary data.</text>
</comment>
<comment type="similarity">
    <text evidence="6">Belongs to the cytochrome P450 family.</text>
</comment>
<evidence type="ECO:0000256" key="4">
    <source>
        <dbReference type="ARBA" id="ARBA00023004"/>
    </source>
</evidence>
<feature type="chain" id="PRO_5015398105" description="Benzoate 4-monooxygenase cytochrome P450" evidence="7">
    <location>
        <begin position="22"/>
        <end position="513"/>
    </location>
</feature>
<evidence type="ECO:0000313" key="9">
    <source>
        <dbReference type="Proteomes" id="UP000237481"/>
    </source>
</evidence>
<evidence type="ECO:0000313" key="8">
    <source>
        <dbReference type="EMBL" id="POR32529.1"/>
    </source>
</evidence>
<feature type="signal peptide" evidence="7">
    <location>
        <begin position="1"/>
        <end position="21"/>
    </location>
</feature>
<dbReference type="CDD" id="cd11061">
    <property type="entry name" value="CYP67-like"/>
    <property type="match status" value="1"/>
</dbReference>
<protein>
    <recommendedName>
        <fullName evidence="10">Benzoate 4-monooxygenase cytochrome P450</fullName>
    </recommendedName>
</protein>
<comment type="cofactor">
    <cofactor evidence="1 5">
        <name>heme</name>
        <dbReference type="ChEBI" id="CHEBI:30413"/>
    </cofactor>
</comment>
<gene>
    <name evidence="8" type="ORF">TPAR_07290</name>
</gene>
<evidence type="ECO:0000256" key="1">
    <source>
        <dbReference type="ARBA" id="ARBA00001971"/>
    </source>
</evidence>
<evidence type="ECO:0000256" key="3">
    <source>
        <dbReference type="ARBA" id="ARBA00022723"/>
    </source>
</evidence>
<dbReference type="InterPro" id="IPR050121">
    <property type="entry name" value="Cytochrome_P450_monoxygenase"/>
</dbReference>
<dbReference type="PANTHER" id="PTHR24305">
    <property type="entry name" value="CYTOCHROME P450"/>
    <property type="match status" value="1"/>
</dbReference>
<dbReference type="GO" id="GO:0004497">
    <property type="term" value="F:monooxygenase activity"/>
    <property type="evidence" value="ECO:0007669"/>
    <property type="project" value="UniProtKB-KW"/>
</dbReference>
<dbReference type="AlphaFoldDB" id="A0A2S4KQS9"/>
<dbReference type="InterPro" id="IPR036396">
    <property type="entry name" value="Cyt_P450_sf"/>
</dbReference>
<dbReference type="GO" id="GO:0005506">
    <property type="term" value="F:iron ion binding"/>
    <property type="evidence" value="ECO:0007669"/>
    <property type="project" value="InterPro"/>
</dbReference>
<keyword evidence="4 5" id="KW-0408">Iron</keyword>
<dbReference type="EMBL" id="PKSG01000834">
    <property type="protein sequence ID" value="POR32529.1"/>
    <property type="molecule type" value="Genomic_DNA"/>
</dbReference>
<dbReference type="InterPro" id="IPR002401">
    <property type="entry name" value="Cyt_P450_E_grp-I"/>
</dbReference>
<evidence type="ECO:0008006" key="10">
    <source>
        <dbReference type="Google" id="ProtNLM"/>
    </source>
</evidence>
<dbReference type="Gene3D" id="1.10.630.10">
    <property type="entry name" value="Cytochrome P450"/>
    <property type="match status" value="1"/>
</dbReference>
<dbReference type="Proteomes" id="UP000237481">
    <property type="component" value="Unassembled WGS sequence"/>
</dbReference>
<dbReference type="InterPro" id="IPR001128">
    <property type="entry name" value="Cyt_P450"/>
</dbReference>
<keyword evidence="3 5" id="KW-0479">Metal-binding</keyword>
<dbReference type="OrthoDB" id="2789670at2759"/>
<accession>A0A2S4KQS9</accession>
<evidence type="ECO:0000256" key="2">
    <source>
        <dbReference type="ARBA" id="ARBA00022617"/>
    </source>
</evidence>
<organism evidence="8 9">
    <name type="scientific">Tolypocladium paradoxum</name>
    <dbReference type="NCBI Taxonomy" id="94208"/>
    <lineage>
        <taxon>Eukaryota</taxon>
        <taxon>Fungi</taxon>
        <taxon>Dikarya</taxon>
        <taxon>Ascomycota</taxon>
        <taxon>Pezizomycotina</taxon>
        <taxon>Sordariomycetes</taxon>
        <taxon>Hypocreomycetidae</taxon>
        <taxon>Hypocreales</taxon>
        <taxon>Ophiocordycipitaceae</taxon>
        <taxon>Tolypocladium</taxon>
    </lineage>
</organism>
<reference evidence="8 9" key="1">
    <citation type="submission" date="2018-01" db="EMBL/GenBank/DDBJ databases">
        <title>Harnessing the power of phylogenomics to disentangle the directionality and signatures of interkingdom host jumping in the parasitic fungal genus Tolypocladium.</title>
        <authorList>
            <person name="Quandt C.A."/>
            <person name="Patterson W."/>
            <person name="Spatafora J.W."/>
        </authorList>
    </citation>
    <scope>NUCLEOTIDE SEQUENCE [LARGE SCALE GENOMIC DNA]</scope>
    <source>
        <strain evidence="8 9">NRBC 100945</strain>
    </source>
</reference>
<keyword evidence="6" id="KW-0503">Monooxygenase</keyword>
<dbReference type="PRINTS" id="PR00385">
    <property type="entry name" value="P450"/>
</dbReference>
<dbReference type="PANTHER" id="PTHR24305:SF172">
    <property type="entry name" value="P450, PUTATIVE (EUROFUNG)-RELATED"/>
    <property type="match status" value="1"/>
</dbReference>
<evidence type="ECO:0000256" key="5">
    <source>
        <dbReference type="PIRSR" id="PIRSR602401-1"/>
    </source>
</evidence>
<keyword evidence="7" id="KW-0732">Signal</keyword>
<dbReference type="SUPFAM" id="SSF48264">
    <property type="entry name" value="Cytochrome P450"/>
    <property type="match status" value="1"/>
</dbReference>
<dbReference type="Pfam" id="PF00067">
    <property type="entry name" value="p450"/>
    <property type="match status" value="1"/>
</dbReference>